<protein>
    <submittedName>
        <fullName evidence="2">3-dehydrosphinganine reductase</fullName>
    </submittedName>
</protein>
<dbReference type="InterPro" id="IPR002347">
    <property type="entry name" value="SDR_fam"/>
</dbReference>
<accession>A0A1I4D577</accession>
<dbReference type="OrthoDB" id="9781689at2"/>
<dbReference type="GO" id="GO:0006666">
    <property type="term" value="P:3-keto-sphinganine metabolic process"/>
    <property type="evidence" value="ECO:0007669"/>
    <property type="project" value="TreeGrafter"/>
</dbReference>
<dbReference type="Gene3D" id="3.40.50.720">
    <property type="entry name" value="NAD(P)-binding Rossmann-like Domain"/>
    <property type="match status" value="1"/>
</dbReference>
<dbReference type="SMART" id="SM00822">
    <property type="entry name" value="PKS_KR"/>
    <property type="match status" value="1"/>
</dbReference>
<dbReference type="AlphaFoldDB" id="A0A1I4D577"/>
<dbReference type="PRINTS" id="PR00081">
    <property type="entry name" value="GDHRDH"/>
</dbReference>
<sequence length="265" mass="27417">MGLAIITGGSSGIGLAMARMLLGRGMDVLAVARDEATLLAARESLGPLGHRYQAAPCDVRIAASLHAICAEAIGRHGAPDLAIACAGIAKPGRFLDLPPADHEEAMATNYLGSLNLARACLPAMAEAGSGRLLLVSSAAALGTFHGFSAYTPSKAAVRALGDALGLEMAPHGVSVTVAFPPDTETPQLRAELSHRTAVARAYLKGAPVLSAEDVARALLAATEAGQRQVAPGMGPRVMLALPVLTDWIGRWRQLRLARRLDGRQG</sequence>
<dbReference type="EMBL" id="FOSQ01000009">
    <property type="protein sequence ID" value="SFK88748.1"/>
    <property type="molecule type" value="Genomic_DNA"/>
</dbReference>
<dbReference type="Pfam" id="PF00106">
    <property type="entry name" value="adh_short"/>
    <property type="match status" value="1"/>
</dbReference>
<organism evidence="2 3">
    <name type="scientific">Falsiroseomonas stagni DSM 19981</name>
    <dbReference type="NCBI Taxonomy" id="1123062"/>
    <lineage>
        <taxon>Bacteria</taxon>
        <taxon>Pseudomonadati</taxon>
        <taxon>Pseudomonadota</taxon>
        <taxon>Alphaproteobacteria</taxon>
        <taxon>Acetobacterales</taxon>
        <taxon>Roseomonadaceae</taxon>
        <taxon>Falsiroseomonas</taxon>
    </lineage>
</organism>
<dbReference type="STRING" id="1123062.SAMN02745775_109210"/>
<name>A0A1I4D577_9PROT</name>
<evidence type="ECO:0000259" key="1">
    <source>
        <dbReference type="SMART" id="SM00822"/>
    </source>
</evidence>
<dbReference type="InterPro" id="IPR057326">
    <property type="entry name" value="KR_dom"/>
</dbReference>
<dbReference type="PANTHER" id="PTHR43550:SF3">
    <property type="entry name" value="3-KETODIHYDROSPHINGOSINE REDUCTASE"/>
    <property type="match status" value="1"/>
</dbReference>
<reference evidence="2 3" key="1">
    <citation type="submission" date="2016-10" db="EMBL/GenBank/DDBJ databases">
        <authorList>
            <person name="de Groot N.N."/>
        </authorList>
    </citation>
    <scope>NUCLEOTIDE SEQUENCE [LARGE SCALE GENOMIC DNA]</scope>
    <source>
        <strain evidence="2 3">DSM 19981</strain>
    </source>
</reference>
<proteinExistence type="predicted"/>
<dbReference type="InterPro" id="IPR036291">
    <property type="entry name" value="NAD(P)-bd_dom_sf"/>
</dbReference>
<dbReference type="PANTHER" id="PTHR43550">
    <property type="entry name" value="3-KETODIHYDROSPHINGOSINE REDUCTASE"/>
    <property type="match status" value="1"/>
</dbReference>
<evidence type="ECO:0000313" key="2">
    <source>
        <dbReference type="EMBL" id="SFK88748.1"/>
    </source>
</evidence>
<feature type="domain" description="Ketoreductase" evidence="1">
    <location>
        <begin position="2"/>
        <end position="182"/>
    </location>
</feature>
<dbReference type="GO" id="GO:0030148">
    <property type="term" value="P:sphingolipid biosynthetic process"/>
    <property type="evidence" value="ECO:0007669"/>
    <property type="project" value="TreeGrafter"/>
</dbReference>
<dbReference type="GO" id="GO:0016020">
    <property type="term" value="C:membrane"/>
    <property type="evidence" value="ECO:0007669"/>
    <property type="project" value="GOC"/>
</dbReference>
<gene>
    <name evidence="2" type="ORF">SAMN02745775_109210</name>
</gene>
<keyword evidence="3" id="KW-1185">Reference proteome</keyword>
<dbReference type="RefSeq" id="WP_092961886.1">
    <property type="nucleotide sequence ID" value="NZ_FOSQ01000009.1"/>
</dbReference>
<dbReference type="SUPFAM" id="SSF51735">
    <property type="entry name" value="NAD(P)-binding Rossmann-fold domains"/>
    <property type="match status" value="1"/>
</dbReference>
<evidence type="ECO:0000313" key="3">
    <source>
        <dbReference type="Proteomes" id="UP000199473"/>
    </source>
</evidence>
<dbReference type="Proteomes" id="UP000199473">
    <property type="component" value="Unassembled WGS sequence"/>
</dbReference>
<dbReference type="GO" id="GO:0047560">
    <property type="term" value="F:3-dehydrosphinganine reductase activity"/>
    <property type="evidence" value="ECO:0007669"/>
    <property type="project" value="TreeGrafter"/>
</dbReference>